<dbReference type="RefSeq" id="WP_093314427.1">
    <property type="nucleotide sequence ID" value="NZ_FOZG01000002.1"/>
</dbReference>
<keyword evidence="1" id="KW-0732">Signal</keyword>
<dbReference type="AlphaFoldDB" id="A0A1I6L1J1"/>
<protein>
    <recommendedName>
        <fullName evidence="4">UrcA family protein</fullName>
    </recommendedName>
</protein>
<feature type="signal peptide" evidence="1">
    <location>
        <begin position="1"/>
        <end position="20"/>
    </location>
</feature>
<organism evidence="2 3">
    <name type="scientific">Sphingomonas jatrophae</name>
    <dbReference type="NCBI Taxonomy" id="1166337"/>
    <lineage>
        <taxon>Bacteria</taxon>
        <taxon>Pseudomonadati</taxon>
        <taxon>Pseudomonadota</taxon>
        <taxon>Alphaproteobacteria</taxon>
        <taxon>Sphingomonadales</taxon>
        <taxon>Sphingomonadaceae</taxon>
        <taxon>Sphingomonas</taxon>
    </lineage>
</organism>
<evidence type="ECO:0000313" key="3">
    <source>
        <dbReference type="Proteomes" id="UP000198824"/>
    </source>
</evidence>
<evidence type="ECO:0008006" key="4">
    <source>
        <dbReference type="Google" id="ProtNLM"/>
    </source>
</evidence>
<keyword evidence="3" id="KW-1185">Reference proteome</keyword>
<proteinExistence type="predicted"/>
<feature type="chain" id="PRO_5011751334" description="UrcA family protein" evidence="1">
    <location>
        <begin position="21"/>
        <end position="98"/>
    </location>
</feature>
<gene>
    <name evidence="2" type="ORF">SAMN05192580_2150</name>
</gene>
<dbReference type="Proteomes" id="UP000198824">
    <property type="component" value="Unassembled WGS sequence"/>
</dbReference>
<reference evidence="2 3" key="1">
    <citation type="submission" date="2016-10" db="EMBL/GenBank/DDBJ databases">
        <authorList>
            <person name="de Groot N.N."/>
        </authorList>
    </citation>
    <scope>NUCLEOTIDE SEQUENCE [LARGE SCALE GENOMIC DNA]</scope>
    <source>
        <strain evidence="2 3">S5-249</strain>
    </source>
</reference>
<sequence>MIRIVAAAAALSLWPAAASAQDPVMALDPTTMVGHAGVVAAGEYARQRSGGSSRAGVSAADRRQVRSICTNLGWYAKRPRATPEKMRKLTAMCRQAGY</sequence>
<evidence type="ECO:0000313" key="2">
    <source>
        <dbReference type="EMBL" id="SFR97316.1"/>
    </source>
</evidence>
<accession>A0A1I6L1J1</accession>
<evidence type="ECO:0000256" key="1">
    <source>
        <dbReference type="SAM" id="SignalP"/>
    </source>
</evidence>
<name>A0A1I6L1J1_9SPHN</name>
<dbReference type="STRING" id="1166337.SAMN05192580_2150"/>
<dbReference type="EMBL" id="FOZG01000002">
    <property type="protein sequence ID" value="SFR97316.1"/>
    <property type="molecule type" value="Genomic_DNA"/>
</dbReference>